<proteinExistence type="predicted"/>
<dbReference type="EMBL" id="JBJHQE010000019">
    <property type="protein sequence ID" value="MFK9081529.1"/>
    <property type="molecule type" value="Genomic_DNA"/>
</dbReference>
<comment type="caution">
    <text evidence="1">The sequence shown here is derived from an EMBL/GenBank/DDBJ whole genome shotgun (WGS) entry which is preliminary data.</text>
</comment>
<accession>A0ACC7MUB0</accession>
<sequence length="137" mass="15515">MPNKSLRILIADPQHFNRMKIERLFNQLDYFRVAPVHSLEELLNLVEYGCEPFDLLVINAGMADGKLDLLDFCLDNRQVAHALIFDGERAQLRPTAPSARQKVQVSHALLPDLATIQRLMAVVDRPLPFVATVISVR</sequence>
<evidence type="ECO:0000313" key="1">
    <source>
        <dbReference type="EMBL" id="MFK9081529.1"/>
    </source>
</evidence>
<evidence type="ECO:0000313" key="2">
    <source>
        <dbReference type="Proteomes" id="UP001622950"/>
    </source>
</evidence>
<gene>
    <name evidence="1" type="ORF">ACJEBM_12695</name>
</gene>
<name>A0ACC7MUB0_9PSED</name>
<protein>
    <submittedName>
        <fullName evidence="1">Response regulator</fullName>
    </submittedName>
</protein>
<dbReference type="Proteomes" id="UP001622950">
    <property type="component" value="Unassembled WGS sequence"/>
</dbReference>
<keyword evidence="2" id="KW-1185">Reference proteome</keyword>
<reference evidence="1" key="1">
    <citation type="submission" date="2024-11" db="EMBL/GenBank/DDBJ databases">
        <authorList>
            <person name="Lucas J.A."/>
        </authorList>
    </citation>
    <scope>NUCLEOTIDE SEQUENCE</scope>
    <source>
        <strain evidence="1">Z 8.8</strain>
    </source>
</reference>
<organism evidence="1 2">
    <name type="scientific">Pseudomonas neuropathica</name>
    <dbReference type="NCBI Taxonomy" id="2730425"/>
    <lineage>
        <taxon>Bacteria</taxon>
        <taxon>Pseudomonadati</taxon>
        <taxon>Pseudomonadota</taxon>
        <taxon>Gammaproteobacteria</taxon>
        <taxon>Pseudomonadales</taxon>
        <taxon>Pseudomonadaceae</taxon>
        <taxon>Pseudomonas</taxon>
    </lineage>
</organism>